<dbReference type="EMBL" id="JACAZF010000001">
    <property type="protein sequence ID" value="KAF7316498.1"/>
    <property type="molecule type" value="Genomic_DNA"/>
</dbReference>
<dbReference type="GeneID" id="59341127"/>
<dbReference type="Proteomes" id="UP000636479">
    <property type="component" value="Unassembled WGS sequence"/>
</dbReference>
<comment type="caution">
    <text evidence="2">The sequence shown here is derived from an EMBL/GenBank/DDBJ whole genome shotgun (WGS) entry which is preliminary data.</text>
</comment>
<proteinExistence type="predicted"/>
<feature type="region of interest" description="Disordered" evidence="1">
    <location>
        <begin position="198"/>
        <end position="227"/>
    </location>
</feature>
<dbReference type="AlphaFoldDB" id="A0A8H6TDB0"/>
<gene>
    <name evidence="2" type="ORF">MIND_00168900</name>
</gene>
<keyword evidence="3" id="KW-1185">Reference proteome</keyword>
<name>A0A8H6TDB0_9AGAR</name>
<accession>A0A8H6TDB0</accession>
<dbReference type="OrthoDB" id="3069961at2759"/>
<feature type="region of interest" description="Disordered" evidence="1">
    <location>
        <begin position="59"/>
        <end position="78"/>
    </location>
</feature>
<evidence type="ECO:0000256" key="1">
    <source>
        <dbReference type="SAM" id="MobiDB-lite"/>
    </source>
</evidence>
<evidence type="ECO:0000313" key="3">
    <source>
        <dbReference type="Proteomes" id="UP000636479"/>
    </source>
</evidence>
<protein>
    <submittedName>
        <fullName evidence="2">Uncharacterized protein</fullName>
    </submittedName>
</protein>
<sequence length="264" mass="29277">MPDRGYIPWDFHPMSDVHHLPPPYEAHRPPLMPLSDKKRPKLELRPLPTLPLLPIGSQASVTRPTHRRRASGGNFGTKPPLLVVCNRNENDSPISPDSPILLGRPRLILSPTSTHAFPDLSRLSKAVRAIPPTPKTPRFLVHSPEPMKESFTPITPGFRIRARPANAKRIARHGFGDGSVGDIPDSVLEELRALPDRSLLRGEGGDSSDSSSSGESDEEDFIAGYESDSMVEEAKKRGSLHWVHDFGEDERWMAESYSDILKAL</sequence>
<reference evidence="2" key="1">
    <citation type="submission" date="2020-05" db="EMBL/GenBank/DDBJ databases">
        <title>Mycena genomes resolve the evolution of fungal bioluminescence.</title>
        <authorList>
            <person name="Tsai I.J."/>
        </authorList>
    </citation>
    <scope>NUCLEOTIDE SEQUENCE</scope>
    <source>
        <strain evidence="2">171206Taipei</strain>
    </source>
</reference>
<organism evidence="2 3">
    <name type="scientific">Mycena indigotica</name>
    <dbReference type="NCBI Taxonomy" id="2126181"/>
    <lineage>
        <taxon>Eukaryota</taxon>
        <taxon>Fungi</taxon>
        <taxon>Dikarya</taxon>
        <taxon>Basidiomycota</taxon>
        <taxon>Agaricomycotina</taxon>
        <taxon>Agaricomycetes</taxon>
        <taxon>Agaricomycetidae</taxon>
        <taxon>Agaricales</taxon>
        <taxon>Marasmiineae</taxon>
        <taxon>Mycenaceae</taxon>
        <taxon>Mycena</taxon>
    </lineage>
</organism>
<dbReference type="RefSeq" id="XP_037226521.1">
    <property type="nucleotide sequence ID" value="XM_037358611.1"/>
</dbReference>
<evidence type="ECO:0000313" key="2">
    <source>
        <dbReference type="EMBL" id="KAF7316498.1"/>
    </source>
</evidence>